<sequence>MINQLKIKNISTYDSDGIEMNNLKKINFIYGNNGSGKTTISEVIRFPKTYTECELVWNEKEIHTVVYNRNFIEENFRQHMTIKGIFTLGKESAELLAKIDDKKQIIEQHDSALEKLDTKIEEFEDEAKTQREIFEKICWEVKAKYDMDFKELFGGFRGSKERFSQKCLDVAENEGTLSTLAELQRRKATLYDSNKTKIDKLKKLIFNYEVESPQIFTTKIIGKEDLQIATLISSLNISDWVKQGHTHLNRSEGICPFCQQEITENFVNELDEYFDDTFKKQLTELQTSIELYTSEVISQIEKIRALKEVTVSYLDKDKVDKAIEVIEAIFSENKLILEHKLREPSRLVNIEKIEIPILELNEEIEKTNREIELYNNLIDNVVHEKRILVEDFWYFIAQENQANYMTYKQSSESIQKKLSGINKRKEIKIGHKKEHENDLKEYQEKIISIEHSINEINRLLKSFGFTNFELSQSKEKGNYEIVRNDGERANETLSEGEKTFVTFLYFYQLIKGSNSKDSLNNNKIIIIDDPISSLDSNILFIVSNLIRKLVSEIRTNTSDIKQIFIFTHNVYFHKEVSFNKGKGGTKKQEDETFWILRKTDNITRLENYLENPIKTSYELLWKELLSAKNGGNIVTIQNIMRRILENYFKFFGNLEIDKHIEEFSDEDKIVCHSMMSWLHDGSHYINEDLFIEAPHGISVKYFNVFEKIFENSGHHSHYKMMMGEELIASGPTNL</sequence>
<evidence type="ECO:0000256" key="2">
    <source>
        <dbReference type="ARBA" id="ARBA00011322"/>
    </source>
</evidence>
<comment type="caution">
    <text evidence="6">The sequence shown here is derived from an EMBL/GenBank/DDBJ whole genome shotgun (WGS) entry which is preliminary data.</text>
</comment>
<evidence type="ECO:0000256" key="1">
    <source>
        <dbReference type="ARBA" id="ARBA00006930"/>
    </source>
</evidence>
<proteinExistence type="inferred from homology"/>
<comment type="similarity">
    <text evidence="1">Belongs to the SMC family. SbcC subfamily.</text>
</comment>
<evidence type="ECO:0000313" key="6">
    <source>
        <dbReference type="EMBL" id="MFC3210658.1"/>
    </source>
</evidence>
<dbReference type="InterPro" id="IPR027417">
    <property type="entry name" value="P-loop_NTPase"/>
</dbReference>
<dbReference type="PANTHER" id="PTHR32114">
    <property type="entry name" value="ABC TRANSPORTER ABCH.3"/>
    <property type="match status" value="1"/>
</dbReference>
<reference evidence="7" key="1">
    <citation type="journal article" date="2019" name="Int. J. Syst. Evol. Microbiol.">
        <title>The Global Catalogue of Microorganisms (GCM) 10K type strain sequencing project: providing services to taxonomists for standard genome sequencing and annotation.</title>
        <authorList>
            <consortium name="The Broad Institute Genomics Platform"/>
            <consortium name="The Broad Institute Genome Sequencing Center for Infectious Disease"/>
            <person name="Wu L."/>
            <person name="Ma J."/>
        </authorList>
    </citation>
    <scope>NUCLEOTIDE SEQUENCE [LARGE SCALE GENOMIC DNA]</scope>
    <source>
        <strain evidence="7">CCM 320</strain>
    </source>
</reference>
<name>A0ABV7KML9_PLAOK</name>
<keyword evidence="7" id="KW-1185">Reference proteome</keyword>
<dbReference type="InterPro" id="IPR026866">
    <property type="entry name" value="CR006_AAA"/>
</dbReference>
<evidence type="ECO:0000313" key="7">
    <source>
        <dbReference type="Proteomes" id="UP001595625"/>
    </source>
</evidence>
<dbReference type="RefSeq" id="WP_117314257.1">
    <property type="nucleotide sequence ID" value="NZ_JBHRUJ010000010.1"/>
</dbReference>
<evidence type="ECO:0000256" key="4">
    <source>
        <dbReference type="SAM" id="Coils"/>
    </source>
</evidence>
<comment type="subunit">
    <text evidence="2">Heterodimer of SbcC and SbcD.</text>
</comment>
<feature type="coiled-coil region" evidence="4">
    <location>
        <begin position="99"/>
        <end position="133"/>
    </location>
</feature>
<feature type="coiled-coil region" evidence="4">
    <location>
        <begin position="432"/>
        <end position="459"/>
    </location>
</feature>
<protein>
    <recommendedName>
        <fullName evidence="3">Nuclease SbcCD subunit C</fullName>
    </recommendedName>
</protein>
<evidence type="ECO:0000259" key="5">
    <source>
        <dbReference type="Pfam" id="PF13166"/>
    </source>
</evidence>
<organism evidence="6 7">
    <name type="scientific">Planomicrobium okeanokoites</name>
    <name type="common">Planococcus okeanokoites</name>
    <name type="synonym">Flavobacterium okeanokoites</name>
    <dbReference type="NCBI Taxonomy" id="244"/>
    <lineage>
        <taxon>Bacteria</taxon>
        <taxon>Bacillati</taxon>
        <taxon>Bacillota</taxon>
        <taxon>Bacilli</taxon>
        <taxon>Bacillales</taxon>
        <taxon>Caryophanaceae</taxon>
        <taxon>Planomicrobium</taxon>
    </lineage>
</organism>
<evidence type="ECO:0000256" key="3">
    <source>
        <dbReference type="ARBA" id="ARBA00013368"/>
    </source>
</evidence>
<gene>
    <name evidence="6" type="ORF">ACFOEJ_06225</name>
</gene>
<feature type="domain" description="Protein CR006 P-loop" evidence="5">
    <location>
        <begin position="10"/>
        <end position="710"/>
    </location>
</feature>
<feature type="coiled-coil region" evidence="4">
    <location>
        <begin position="350"/>
        <end position="384"/>
    </location>
</feature>
<dbReference type="Gene3D" id="3.40.50.300">
    <property type="entry name" value="P-loop containing nucleotide triphosphate hydrolases"/>
    <property type="match status" value="2"/>
</dbReference>
<dbReference type="SUPFAM" id="SSF52540">
    <property type="entry name" value="P-loop containing nucleoside triphosphate hydrolases"/>
    <property type="match status" value="1"/>
</dbReference>
<dbReference type="Proteomes" id="UP001595625">
    <property type="component" value="Unassembled WGS sequence"/>
</dbReference>
<dbReference type="PANTHER" id="PTHR32114:SF2">
    <property type="entry name" value="ABC TRANSPORTER ABCH.3"/>
    <property type="match status" value="1"/>
</dbReference>
<keyword evidence="4" id="KW-0175">Coiled coil</keyword>
<dbReference type="Pfam" id="PF13166">
    <property type="entry name" value="AAA_13"/>
    <property type="match status" value="1"/>
</dbReference>
<accession>A0ABV7KML9</accession>
<dbReference type="EMBL" id="JBHRUJ010000010">
    <property type="protein sequence ID" value="MFC3210658.1"/>
    <property type="molecule type" value="Genomic_DNA"/>
</dbReference>